<evidence type="ECO:0000313" key="2">
    <source>
        <dbReference type="Proteomes" id="UP000593572"/>
    </source>
</evidence>
<sequence length="41" mass="4658">MCTKLIWLSPSTWPVTTSPWSICITSLMFSTCWGSSTKKLF</sequence>
<comment type="caution">
    <text evidence="1">The sequence shown here is derived from an EMBL/GenBank/DDBJ whole genome shotgun (WGS) entry which is preliminary data.</text>
</comment>
<organism evidence="1 2">
    <name type="scientific">Gossypium lobatum</name>
    <dbReference type="NCBI Taxonomy" id="34289"/>
    <lineage>
        <taxon>Eukaryota</taxon>
        <taxon>Viridiplantae</taxon>
        <taxon>Streptophyta</taxon>
        <taxon>Embryophyta</taxon>
        <taxon>Tracheophyta</taxon>
        <taxon>Spermatophyta</taxon>
        <taxon>Magnoliopsida</taxon>
        <taxon>eudicotyledons</taxon>
        <taxon>Gunneridae</taxon>
        <taxon>Pentapetalae</taxon>
        <taxon>rosids</taxon>
        <taxon>malvids</taxon>
        <taxon>Malvales</taxon>
        <taxon>Malvaceae</taxon>
        <taxon>Malvoideae</taxon>
        <taxon>Gossypium</taxon>
    </lineage>
</organism>
<reference evidence="1 2" key="1">
    <citation type="journal article" date="2019" name="Genome Biol. Evol.">
        <title>Insights into the evolution of the New World diploid cottons (Gossypium, subgenus Houzingenia) based on genome sequencing.</title>
        <authorList>
            <person name="Grover C.E."/>
            <person name="Arick M.A. 2nd"/>
            <person name="Thrash A."/>
            <person name="Conover J.L."/>
            <person name="Sanders W.S."/>
            <person name="Peterson D.G."/>
            <person name="Frelichowski J.E."/>
            <person name="Scheffler J.A."/>
            <person name="Scheffler B.E."/>
            <person name="Wendel J.F."/>
        </authorList>
    </citation>
    <scope>NUCLEOTIDE SEQUENCE [LARGE SCALE GENOMIC DNA]</scope>
    <source>
        <strain evidence="1">157</strain>
        <tissue evidence="1">Leaf</tissue>
    </source>
</reference>
<proteinExistence type="predicted"/>
<dbReference type="Proteomes" id="UP000593572">
    <property type="component" value="Unassembled WGS sequence"/>
</dbReference>
<dbReference type="AlphaFoldDB" id="A0A7J8LP96"/>
<evidence type="ECO:0000313" key="1">
    <source>
        <dbReference type="EMBL" id="MBA0554122.1"/>
    </source>
</evidence>
<gene>
    <name evidence="1" type="ORF">Golob_013247</name>
</gene>
<feature type="non-terminal residue" evidence="1">
    <location>
        <position position="41"/>
    </location>
</feature>
<accession>A0A7J8LP96</accession>
<keyword evidence="2" id="KW-1185">Reference proteome</keyword>
<dbReference type="EMBL" id="JABEZX010000004">
    <property type="protein sequence ID" value="MBA0554122.1"/>
    <property type="molecule type" value="Genomic_DNA"/>
</dbReference>
<protein>
    <submittedName>
        <fullName evidence="1">Uncharacterized protein</fullName>
    </submittedName>
</protein>
<name>A0A7J8LP96_9ROSI</name>